<feature type="domain" description="Cadherin-like" evidence="2">
    <location>
        <begin position="1646"/>
        <end position="1744"/>
    </location>
</feature>
<dbReference type="Pfam" id="PF17963">
    <property type="entry name" value="Big_9"/>
    <property type="match status" value="3"/>
</dbReference>
<feature type="domain" description="Cadherin-like" evidence="2">
    <location>
        <begin position="1748"/>
        <end position="1843"/>
    </location>
</feature>
<feature type="domain" description="Cadherin-like" evidence="2">
    <location>
        <begin position="1546"/>
        <end position="1644"/>
    </location>
</feature>
<dbReference type="InterPro" id="IPR041690">
    <property type="entry name" value="Cadherin_5"/>
</dbReference>
<evidence type="ECO:0000313" key="4">
    <source>
        <dbReference type="Proteomes" id="UP000613011"/>
    </source>
</evidence>
<comment type="caution">
    <text evidence="3">The sequence shown here is derived from an EMBL/GenBank/DDBJ whole genome shotgun (WGS) entry which is preliminary data.</text>
</comment>
<evidence type="ECO:0000256" key="1">
    <source>
        <dbReference type="SAM" id="MobiDB-lite"/>
    </source>
</evidence>
<dbReference type="Proteomes" id="UP000613011">
    <property type="component" value="Unassembled WGS sequence"/>
</dbReference>
<evidence type="ECO:0000313" key="3">
    <source>
        <dbReference type="EMBL" id="MBL0420468.1"/>
    </source>
</evidence>
<organism evidence="3 4">
    <name type="scientific">Ramlibacter aurantiacus</name>
    <dbReference type="NCBI Taxonomy" id="2801330"/>
    <lineage>
        <taxon>Bacteria</taxon>
        <taxon>Pseudomonadati</taxon>
        <taxon>Pseudomonadota</taxon>
        <taxon>Betaproteobacteria</taxon>
        <taxon>Burkholderiales</taxon>
        <taxon>Comamonadaceae</taxon>
        <taxon>Ramlibacter</taxon>
    </lineage>
</organism>
<sequence length="2413" mass="251437">MGTSITRTLTPYEMQQLAAQLAAVRDAAGPPPQASNKPIFFAAFDGTNNDKDNLPLSGSPYPTNVARLYEQAQEARASNPNLRPYYYPGVGTGGENGSLIHAAIVPTAPILATAERAYANFSNWVQEQFLANPNTSPSDLTPVTAAFSRGTGTAFFFLQMVNDRGVTAADGTVLVKPGEVSAYSVSLDPVNTYVQGVEALPPIVIDNFAPQAIHETRTEFRGNDVANDLRTHGVWLPGNHVGIGGGYDQNGTAAAVLEMATASLQANGIPIADVPEHLRFDPNTPANLYTEAYQTTANGQVVHDAQEQPQPVLVWRVDAGPRRMVPFEAAVQTRAPTDPHSAFAVNGLDRQSDAVTLGGADPWGWQSSPHVTNPHSAYAVNGLDLQSDLQSDLHTASAGLQPPLPGGDGWLVAGLGDGWWAPSDGAGSIAQAWNPNPAAWPAQTFDSGLAIDAYSSQAVNGFDSQSDNFRAEFSVGLENVSPAFGAGSQGLGGGAPAMPSPVSTPAGDHVRFVAGDAGRITPVLHGNSTPQAASAIALASDALNALQSWVQHVNDQAASQGADASTRLALVAERLPGLAFIQGQVFIETRLNGLPQLQRVDSAAQLGPVLAQALQQQHAIAPAWAVETTRQQHAQGNAADLPDASSTTATGDHQFFEVLSTALPAHVLQRLGGAQRPDGEVALLSSQLQRPLAADERLMDVDGDGYLERSSWVAFGQAVLVIDTAGDGQLAGISDFLQLGTGLNGTSWLDASSNGLLDASDPAFAAVSLWVDVNGDGQSASGESLTLPQAGVSAIDWRHGQLLWADGTRSPLTVQRLDAEVAGQRLSAIRHLDPALQAGPIVEHEGAAGRGPRFGTHFAQRTGDWEGTPEAAAHRHGGEIAPNAPTLTEATGATSHGPVRALEEPALPAAQAQLETGNAGTAVAGQSGGQQQRAQVAADKLRPAPLAFVPATASSLAQAQREAAAALARASSEGMLVAAPLTALALGASAAASAAAATEGIPMDPAPTIGRPVGTGYTVHALSPEPPVVAPAASPVPSATQPVPPAPRAALEPAHPGTSRAEQGPPSALPQEVPQPEAPSGTSGPTAVQATRTAAPAGTPAAAADPAPPPLWEGRLPAGAEAPLGGPRAEADLLQAQEDEPLTLSEHALLANDMSDQGGGVHSGLQIVAVGQARGGEVQLLDTFDAQGQPVRSVRFVPDVNHHGPASFAYTVRDVNGMTRTSTAHVELAPVNDTPFAADDAFSTAEDQALVLQAWQLLANDSDADASTDPQVGTGDVLRIVQVGPARHGTVRLDEQGRVEFVPQPDFHGQASFRYEIEDLAGAHSWATANVSVSPVNDAPLARPDHLATQEDTPYFIAPQDLLANDSDVDASDDPHTGTGDVLRIAAVGEARHGSVRLDAAGQVEFVPAADFHGSASFTYWTQDQAGARVSATATVQVSPVNDAPIARGELLLAQEDERLLIAPEDLLANDSDIDASPDRRIGTGDVLRLAAVGEARHGNVRLDPQGWIDFEPQPDFHGDASFTYWVEDLAGARSAATVRVRLTPVNDAPVAGADRVTTAEDTPLFITPGHLLANDTDVDTPTDAQSLRIMATGDARHGEVRLMDDGTLRFMPDANFHGVASFVYEVGDGHGGSASAVVTIDVTPVNDAPVVPGQAATLDEDSIAIFAPGVLLAAATDVDSAHADLQLVAVDAAARGAVSLHADGTVRFQPVPDHNDENGPLAGFDILVADGAGGLTRARVDMHYTPVNDAPTVRGETARGLEDQPLVFTTAALLANDTDVDTPHANLRITQLLAPRHGSAAIDAEGRIVFTPTRDFAGTAGFDYLVADGQGGVGGGRVDLSIEPVNDAPTAQGEVVQGAVQNAVFHIPAHLLLANDPDVDDPAGALRVGWVGNPVHGGVALGASGQVVFTPAPGFSGSASFDYRVADAAGALSPVVTASVPVAPANRTPVAVDDRFATTRGSQMLIAADQLLGNDHDPDGDPLHLLAIGNAQGGSVTSNAGVVGFTPNAGFSGSASFDYTVGDGRGGITTATAFVDVLSPHRPPTVTQAIAFDFTSRDVPHAPVYLFQIEARSEDGASVYGTIESAPDTRFRFARTNKLVDFVYQDVGASNHYVKPFTLRFTDALGNSVVQQFWLDHRPYYGEVLSSAVIGTFVTPIAVDLDGDGLTYVSTTDSMVEFELHGNDLRHRLAWIAPRDGVLAWDRNGDHLVNGPAEFAFARYTPGATTDLEGLRAFDSNANSLLDAGDDEWRAFGIWQDGDDNGRSEAHEFRTLDEAGIQSIALQSNAQAQRVSEDVFVYGEAEVVMTDGSRRVAADAAFRAEAVNPRESGTAVAAIPQAERGTADTGEQAFMAELQRELLLWNQALNQVEPEPAPLGFIPLSAWQDDPLMDSGADEPPWPHAGVHPLHMAATA</sequence>
<dbReference type="Gene3D" id="2.60.40.3440">
    <property type="match status" value="4"/>
</dbReference>
<dbReference type="Gene3D" id="2.60.40.2810">
    <property type="match status" value="3"/>
</dbReference>
<feature type="domain" description="Cadherin-like" evidence="2">
    <location>
        <begin position="1231"/>
        <end position="1333"/>
    </location>
</feature>
<gene>
    <name evidence="3" type="ORF">JI739_08950</name>
</gene>
<feature type="domain" description="Cadherin-like" evidence="2">
    <location>
        <begin position="1127"/>
        <end position="1228"/>
    </location>
</feature>
<reference evidence="3" key="1">
    <citation type="submission" date="2021-01" db="EMBL/GenBank/DDBJ databases">
        <title>Ramlibacter sp. strain AW1 16S ribosomal RNA gene Genome sequencing and assembly.</title>
        <authorList>
            <person name="Kang M."/>
        </authorList>
    </citation>
    <scope>NUCLEOTIDE SEQUENCE</scope>
    <source>
        <strain evidence="3">AW1</strain>
    </source>
</reference>
<feature type="region of interest" description="Disordered" evidence="1">
    <location>
        <begin position="1030"/>
        <end position="1126"/>
    </location>
</feature>
<name>A0A936ZNB7_9BURK</name>
<proteinExistence type="predicted"/>
<dbReference type="Pfam" id="PF17892">
    <property type="entry name" value="Cadherin_5"/>
    <property type="match status" value="6"/>
</dbReference>
<dbReference type="PANTHER" id="PTHR39431:SF1">
    <property type="entry name" value="FRPA_C-RELATED PROTEIN"/>
    <property type="match status" value="1"/>
</dbReference>
<dbReference type="EMBL" id="JAEQNA010000002">
    <property type="protein sequence ID" value="MBL0420468.1"/>
    <property type="molecule type" value="Genomic_DNA"/>
</dbReference>
<evidence type="ECO:0000259" key="2">
    <source>
        <dbReference type="Pfam" id="PF17892"/>
    </source>
</evidence>
<protein>
    <submittedName>
        <fullName evidence="3">Tandem-95 repeat protein</fullName>
    </submittedName>
</protein>
<keyword evidence="4" id="KW-1185">Reference proteome</keyword>
<feature type="domain" description="Cadherin-like" evidence="2">
    <location>
        <begin position="1336"/>
        <end position="1438"/>
    </location>
</feature>
<feature type="compositionally biased region" description="Polar residues" evidence="1">
    <location>
        <begin position="1080"/>
        <end position="1089"/>
    </location>
</feature>
<dbReference type="PANTHER" id="PTHR39431">
    <property type="entry name" value="FRPA/C-RELATED PROTEIN"/>
    <property type="match status" value="1"/>
</dbReference>
<feature type="region of interest" description="Disordered" evidence="1">
    <location>
        <begin position="868"/>
        <end position="893"/>
    </location>
</feature>
<accession>A0A936ZNB7</accession>
<feature type="compositionally biased region" description="Low complexity" evidence="1">
    <location>
        <begin position="1030"/>
        <end position="1041"/>
    </location>
</feature>
<dbReference type="NCBIfam" id="NF012211">
    <property type="entry name" value="tand_rpt_95"/>
    <property type="match status" value="9"/>
</dbReference>
<dbReference type="RefSeq" id="WP_201683544.1">
    <property type="nucleotide sequence ID" value="NZ_JAEQNA010000002.1"/>
</dbReference>
<feature type="compositionally biased region" description="Low complexity" evidence="1">
    <location>
        <begin position="1090"/>
        <end position="1105"/>
    </location>
</feature>